<evidence type="ECO:0000256" key="1">
    <source>
        <dbReference type="ARBA" id="ARBA00001917"/>
    </source>
</evidence>
<dbReference type="SUPFAM" id="SSF51395">
    <property type="entry name" value="FMN-linked oxidoreductases"/>
    <property type="match status" value="1"/>
</dbReference>
<keyword evidence="6 12" id="KW-0560">Oxidoreductase</keyword>
<dbReference type="InterPro" id="IPR035587">
    <property type="entry name" value="DUS-like_FMN-bd"/>
</dbReference>
<keyword evidence="4 12" id="KW-0288">FMN</keyword>
<dbReference type="GO" id="GO:0102267">
    <property type="term" value="F:tRNA-dihydrouridine20b synthase activity"/>
    <property type="evidence" value="ECO:0007669"/>
    <property type="project" value="RHEA"/>
</dbReference>
<gene>
    <name evidence="16" type="ORF">APZ42_022936</name>
</gene>
<evidence type="ECO:0000256" key="6">
    <source>
        <dbReference type="ARBA" id="ARBA00023002"/>
    </source>
</evidence>
<keyword evidence="3 12" id="KW-0285">Flavoprotein</keyword>
<feature type="binding site" evidence="14">
    <location>
        <position position="170"/>
    </location>
    <ligand>
        <name>FMN</name>
        <dbReference type="ChEBI" id="CHEBI:58210"/>
    </ligand>
</feature>
<dbReference type="Proteomes" id="UP000076858">
    <property type="component" value="Unassembled WGS sequence"/>
</dbReference>
<evidence type="ECO:0000259" key="15">
    <source>
        <dbReference type="Pfam" id="PF01207"/>
    </source>
</evidence>
<evidence type="ECO:0000256" key="11">
    <source>
        <dbReference type="ARBA" id="ARBA00060741"/>
    </source>
</evidence>
<feature type="binding site" evidence="14">
    <location>
        <position position="71"/>
    </location>
    <ligand>
        <name>FMN</name>
        <dbReference type="ChEBI" id="CHEBI:58210"/>
    </ligand>
</feature>
<dbReference type="PROSITE" id="PS01136">
    <property type="entry name" value="UPF0034"/>
    <property type="match status" value="1"/>
</dbReference>
<evidence type="ECO:0000256" key="13">
    <source>
        <dbReference type="PIRSR" id="PIRSR006621-1"/>
    </source>
</evidence>
<dbReference type="FunFam" id="3.20.20.70:FF:000100">
    <property type="entry name" value="tRNA-dihydrouridine synthase"/>
    <property type="match status" value="1"/>
</dbReference>
<evidence type="ECO:0000256" key="9">
    <source>
        <dbReference type="ARBA" id="ARBA00051932"/>
    </source>
</evidence>
<dbReference type="GO" id="GO:0050660">
    <property type="term" value="F:flavin adenine dinucleotide binding"/>
    <property type="evidence" value="ECO:0007669"/>
    <property type="project" value="InterPro"/>
</dbReference>
<dbReference type="InterPro" id="IPR018517">
    <property type="entry name" value="tRNA_hU_synthase_CS"/>
</dbReference>
<name>A0A164VBM1_9CRUS</name>
<dbReference type="Pfam" id="PF01207">
    <property type="entry name" value="Dus"/>
    <property type="match status" value="1"/>
</dbReference>
<feature type="active site" description="Proton donor" evidence="13">
    <location>
        <position position="100"/>
    </location>
</feature>
<dbReference type="EC" id="1.3.1.-" evidence="12"/>
<feature type="binding site" evidence="14">
    <location>
        <begin position="224"/>
        <end position="225"/>
    </location>
    <ligand>
        <name>FMN</name>
        <dbReference type="ChEBI" id="CHEBI:58210"/>
    </ligand>
</feature>
<comment type="function">
    <text evidence="2 12">Catalyzes the synthesis of dihydrouridine, a modified base found in the D-loop of most tRNAs.</text>
</comment>
<dbReference type="InterPro" id="IPR013785">
    <property type="entry name" value="Aldolase_TIM"/>
</dbReference>
<proteinExistence type="inferred from homology"/>
<evidence type="ECO:0000256" key="4">
    <source>
        <dbReference type="ARBA" id="ARBA00022643"/>
    </source>
</evidence>
<comment type="catalytic activity">
    <reaction evidence="8">
        <text>5,6-dihydrouridine(20a) in tRNA + NAD(+) = uridine(20a) in tRNA + NADH + H(+)</text>
        <dbReference type="Rhea" id="RHEA:53348"/>
        <dbReference type="Rhea" id="RHEA-COMP:13535"/>
        <dbReference type="Rhea" id="RHEA-COMP:13536"/>
        <dbReference type="ChEBI" id="CHEBI:15378"/>
        <dbReference type="ChEBI" id="CHEBI:57540"/>
        <dbReference type="ChEBI" id="CHEBI:57945"/>
        <dbReference type="ChEBI" id="CHEBI:65315"/>
        <dbReference type="ChEBI" id="CHEBI:74443"/>
        <dbReference type="EC" id="1.3.1.90"/>
    </reaction>
    <physiologicalReaction direction="right-to-left" evidence="8">
        <dbReference type="Rhea" id="RHEA:53350"/>
    </physiologicalReaction>
</comment>
<comment type="cofactor">
    <cofactor evidence="1 12 14">
        <name>FMN</name>
        <dbReference type="ChEBI" id="CHEBI:58210"/>
    </cofactor>
</comment>
<keyword evidence="17" id="KW-1185">Reference proteome</keyword>
<evidence type="ECO:0000256" key="3">
    <source>
        <dbReference type="ARBA" id="ARBA00022630"/>
    </source>
</evidence>
<comment type="similarity">
    <text evidence="11">Belongs to the Dus family. Dus4 subfamily.</text>
</comment>
<feature type="domain" description="DUS-like FMN-binding" evidence="15">
    <location>
        <begin position="15"/>
        <end position="273"/>
    </location>
</feature>
<comment type="catalytic activity">
    <reaction evidence="7">
        <text>5,6-dihydrouridine(20b) in tRNA + NADP(+) = uridine(20b) in tRNA + NADPH + H(+)</text>
        <dbReference type="Rhea" id="RHEA:53356"/>
        <dbReference type="Rhea" id="RHEA-COMP:13537"/>
        <dbReference type="Rhea" id="RHEA-COMP:13538"/>
        <dbReference type="ChEBI" id="CHEBI:15378"/>
        <dbReference type="ChEBI" id="CHEBI:57783"/>
        <dbReference type="ChEBI" id="CHEBI:58349"/>
        <dbReference type="ChEBI" id="CHEBI:65315"/>
        <dbReference type="ChEBI" id="CHEBI:74443"/>
        <dbReference type="EC" id="1.3.1.90"/>
    </reaction>
    <physiologicalReaction direction="right-to-left" evidence="7">
        <dbReference type="Rhea" id="RHEA:53358"/>
    </physiologicalReaction>
</comment>
<comment type="catalytic activity">
    <reaction evidence="10">
        <text>5,6-dihydrouridine(20a) in tRNA + NADP(+) = uridine(20a) in tRNA + NADPH + H(+)</text>
        <dbReference type="Rhea" id="RHEA:53344"/>
        <dbReference type="Rhea" id="RHEA-COMP:13535"/>
        <dbReference type="Rhea" id="RHEA-COMP:13536"/>
        <dbReference type="ChEBI" id="CHEBI:15378"/>
        <dbReference type="ChEBI" id="CHEBI:57783"/>
        <dbReference type="ChEBI" id="CHEBI:58349"/>
        <dbReference type="ChEBI" id="CHEBI:65315"/>
        <dbReference type="ChEBI" id="CHEBI:74443"/>
        <dbReference type="EC" id="1.3.1.90"/>
    </reaction>
    <physiologicalReaction direction="right-to-left" evidence="10">
        <dbReference type="Rhea" id="RHEA:53346"/>
    </physiologicalReaction>
</comment>
<dbReference type="Gene3D" id="3.20.20.70">
    <property type="entry name" value="Aldolase class I"/>
    <property type="match status" value="1"/>
</dbReference>
<dbReference type="InterPro" id="IPR001269">
    <property type="entry name" value="DUS_fam"/>
</dbReference>
<protein>
    <recommendedName>
        <fullName evidence="12">tRNA-dihydrouridine synthase</fullName>
        <ecNumber evidence="12">1.3.1.-</ecNumber>
    </recommendedName>
</protein>
<dbReference type="EMBL" id="LRGB01001363">
    <property type="protein sequence ID" value="KZS12161.1"/>
    <property type="molecule type" value="Genomic_DNA"/>
</dbReference>
<keyword evidence="14" id="KW-0547">Nucleotide-binding</keyword>
<evidence type="ECO:0000256" key="10">
    <source>
        <dbReference type="ARBA" id="ARBA00052996"/>
    </source>
</evidence>
<comment type="catalytic activity">
    <reaction evidence="9">
        <text>5,6-dihydrouridine(20b) in tRNA + NAD(+) = uridine(20b) in tRNA + NADH + H(+)</text>
        <dbReference type="Rhea" id="RHEA:53352"/>
        <dbReference type="Rhea" id="RHEA-COMP:13537"/>
        <dbReference type="Rhea" id="RHEA-COMP:13538"/>
        <dbReference type="ChEBI" id="CHEBI:15378"/>
        <dbReference type="ChEBI" id="CHEBI:57540"/>
        <dbReference type="ChEBI" id="CHEBI:57945"/>
        <dbReference type="ChEBI" id="CHEBI:65315"/>
        <dbReference type="ChEBI" id="CHEBI:74443"/>
        <dbReference type="EC" id="1.3.1.90"/>
    </reaction>
    <physiologicalReaction direction="right-to-left" evidence="9">
        <dbReference type="Rhea" id="RHEA:53354"/>
    </physiologicalReaction>
</comment>
<sequence>MVLELFEDNNLVKICAPMVRYSKLPFRLLVRKYGCDLAFTPMIISDSFIQAPKARDIEFTTCDADQPLIVQFAAHNATDFATASELVAKNCNGVDLNCGCPQKWAMQQGYGACLINKPELLRDVVLQTRNRIPSNDFTVSIKIRIHSDIRKTVELCQQVEAAGLSFLTVHGRTKDQKSDPVNLEAVKLIKESVRVPVIANGDICSIRDAENVQRETCVNGVMAARGILENPAMFAGFSETPIECIKDWIKLALETGVSFTHFHHHLIYMCEKNMSRVDRRYFNALSSTTAVIDYMENYLSLCE</sequence>
<evidence type="ECO:0000313" key="17">
    <source>
        <dbReference type="Proteomes" id="UP000076858"/>
    </source>
</evidence>
<comment type="caution">
    <text evidence="16">The sequence shown here is derived from an EMBL/GenBank/DDBJ whole genome shotgun (WGS) entry which is preliminary data.</text>
</comment>
<evidence type="ECO:0000256" key="7">
    <source>
        <dbReference type="ARBA" id="ARBA00050434"/>
    </source>
</evidence>
<evidence type="ECO:0000256" key="14">
    <source>
        <dbReference type="PIRSR" id="PIRSR006621-2"/>
    </source>
</evidence>
<dbReference type="STRING" id="35525.A0A164VBM1"/>
<evidence type="ECO:0000256" key="5">
    <source>
        <dbReference type="ARBA" id="ARBA00022694"/>
    </source>
</evidence>
<evidence type="ECO:0000313" key="16">
    <source>
        <dbReference type="EMBL" id="KZS12161.1"/>
    </source>
</evidence>
<comment type="similarity">
    <text evidence="12">Belongs to the dus family.</text>
</comment>
<dbReference type="GO" id="GO:0102266">
    <property type="term" value="F:tRNA-dihydrouridine20a synthase activity"/>
    <property type="evidence" value="ECO:0007669"/>
    <property type="project" value="UniProtKB-EC"/>
</dbReference>
<feature type="binding site" evidence="14">
    <location>
        <begin position="17"/>
        <end position="19"/>
    </location>
    <ligand>
        <name>FMN</name>
        <dbReference type="ChEBI" id="CHEBI:58210"/>
    </ligand>
</feature>
<dbReference type="PANTHER" id="PTHR11082">
    <property type="entry name" value="TRNA-DIHYDROURIDINE SYNTHASE"/>
    <property type="match status" value="1"/>
</dbReference>
<dbReference type="PANTHER" id="PTHR11082:SF31">
    <property type="entry name" value="TRNA-DIHYDROURIDINE(20A_20B) SYNTHASE [NAD(P)+]-LIKE"/>
    <property type="match status" value="1"/>
</dbReference>
<dbReference type="OrthoDB" id="9977870at2759"/>
<dbReference type="CDD" id="cd02801">
    <property type="entry name" value="DUS_like_FMN"/>
    <property type="match status" value="1"/>
</dbReference>
<evidence type="ECO:0000256" key="8">
    <source>
        <dbReference type="ARBA" id="ARBA00051779"/>
    </source>
</evidence>
<reference evidence="16 17" key="1">
    <citation type="submission" date="2016-03" db="EMBL/GenBank/DDBJ databases">
        <title>EvidentialGene: Evidence-directed Construction of Genes on Genomes.</title>
        <authorList>
            <person name="Gilbert D.G."/>
            <person name="Choi J.-H."/>
            <person name="Mockaitis K."/>
            <person name="Colbourne J."/>
            <person name="Pfrender M."/>
        </authorList>
    </citation>
    <scope>NUCLEOTIDE SEQUENCE [LARGE SCALE GENOMIC DNA]</scope>
    <source>
        <strain evidence="16 17">Xinb3</strain>
        <tissue evidence="16">Complete organism</tissue>
    </source>
</reference>
<accession>A0A164VBM1</accession>
<evidence type="ECO:0000256" key="2">
    <source>
        <dbReference type="ARBA" id="ARBA00002468"/>
    </source>
</evidence>
<organism evidence="16 17">
    <name type="scientific">Daphnia magna</name>
    <dbReference type="NCBI Taxonomy" id="35525"/>
    <lineage>
        <taxon>Eukaryota</taxon>
        <taxon>Metazoa</taxon>
        <taxon>Ecdysozoa</taxon>
        <taxon>Arthropoda</taxon>
        <taxon>Crustacea</taxon>
        <taxon>Branchiopoda</taxon>
        <taxon>Diplostraca</taxon>
        <taxon>Cladocera</taxon>
        <taxon>Anomopoda</taxon>
        <taxon>Daphniidae</taxon>
        <taxon>Daphnia</taxon>
    </lineage>
</organism>
<evidence type="ECO:0000256" key="12">
    <source>
        <dbReference type="PIRNR" id="PIRNR006621"/>
    </source>
</evidence>
<dbReference type="AlphaFoldDB" id="A0A164VBM1"/>
<keyword evidence="5 12" id="KW-0819">tRNA processing</keyword>
<dbReference type="PIRSF" id="PIRSF006621">
    <property type="entry name" value="Dus"/>
    <property type="match status" value="1"/>
</dbReference>